<organism evidence="2 3">
    <name type="scientific">Ilex paraguariensis</name>
    <name type="common">yerba mate</name>
    <dbReference type="NCBI Taxonomy" id="185542"/>
    <lineage>
        <taxon>Eukaryota</taxon>
        <taxon>Viridiplantae</taxon>
        <taxon>Streptophyta</taxon>
        <taxon>Embryophyta</taxon>
        <taxon>Tracheophyta</taxon>
        <taxon>Spermatophyta</taxon>
        <taxon>Magnoliopsida</taxon>
        <taxon>eudicotyledons</taxon>
        <taxon>Gunneridae</taxon>
        <taxon>Pentapetalae</taxon>
        <taxon>asterids</taxon>
        <taxon>campanulids</taxon>
        <taxon>Aquifoliales</taxon>
        <taxon>Aquifoliaceae</taxon>
        <taxon>Ilex</taxon>
    </lineage>
</organism>
<evidence type="ECO:0000313" key="3">
    <source>
        <dbReference type="Proteomes" id="UP001642360"/>
    </source>
</evidence>
<accession>A0ABC8UW13</accession>
<feature type="non-terminal residue" evidence="2">
    <location>
        <position position="94"/>
    </location>
</feature>
<feature type="compositionally biased region" description="Basic and acidic residues" evidence="1">
    <location>
        <begin position="20"/>
        <end position="31"/>
    </location>
</feature>
<reference evidence="2 3" key="1">
    <citation type="submission" date="2024-02" db="EMBL/GenBank/DDBJ databases">
        <authorList>
            <person name="Vignale AGUSTIN F."/>
            <person name="Sosa J E."/>
            <person name="Modenutti C."/>
        </authorList>
    </citation>
    <scope>NUCLEOTIDE SEQUENCE [LARGE SCALE GENOMIC DNA]</scope>
</reference>
<evidence type="ECO:0000256" key="1">
    <source>
        <dbReference type="SAM" id="MobiDB-lite"/>
    </source>
</evidence>
<comment type="caution">
    <text evidence="2">The sequence shown here is derived from an EMBL/GenBank/DDBJ whole genome shotgun (WGS) entry which is preliminary data.</text>
</comment>
<sequence>MADQEEDDMQMALKMSMQHEPPEPKRSKPRDNAAGPQAEESPEVKNRRFAAGIDGCGSGEADDGGEERCHRGSLGFKGWEECKGRRGWSASGAE</sequence>
<feature type="region of interest" description="Disordered" evidence="1">
    <location>
        <begin position="1"/>
        <end position="68"/>
    </location>
</feature>
<dbReference type="Proteomes" id="UP001642360">
    <property type="component" value="Unassembled WGS sequence"/>
</dbReference>
<dbReference type="EMBL" id="CAUOFW020009241">
    <property type="protein sequence ID" value="CAK9185214.1"/>
    <property type="molecule type" value="Genomic_DNA"/>
</dbReference>
<gene>
    <name evidence="2" type="ORF">ILEXP_LOCUS55597</name>
</gene>
<dbReference type="AlphaFoldDB" id="A0ABC8UW13"/>
<evidence type="ECO:0000313" key="2">
    <source>
        <dbReference type="EMBL" id="CAK9185214.1"/>
    </source>
</evidence>
<dbReference type="InterPro" id="IPR003903">
    <property type="entry name" value="UIM_dom"/>
</dbReference>
<dbReference type="PROSITE" id="PS50330">
    <property type="entry name" value="UIM"/>
    <property type="match status" value="1"/>
</dbReference>
<name>A0ABC8UW13_9AQUA</name>
<keyword evidence="3" id="KW-1185">Reference proteome</keyword>
<proteinExistence type="predicted"/>
<protein>
    <submittedName>
        <fullName evidence="2">Uncharacterized protein</fullName>
    </submittedName>
</protein>